<protein>
    <recommendedName>
        <fullName evidence="9">DNA 3'-5' helicase</fullName>
        <ecNumber evidence="9">5.6.2.4</ecNumber>
    </recommendedName>
</protein>
<dbReference type="GO" id="GO:0005524">
    <property type="term" value="F:ATP binding"/>
    <property type="evidence" value="ECO:0007669"/>
    <property type="project" value="UniProtKB-KW"/>
</dbReference>
<keyword evidence="6" id="KW-0238">DNA-binding</keyword>
<dbReference type="Pfam" id="PF13361">
    <property type="entry name" value="UvrD_C"/>
    <property type="match status" value="2"/>
</dbReference>
<dbReference type="InterPro" id="IPR014016">
    <property type="entry name" value="UvrD-like_ATP-bd"/>
</dbReference>
<reference evidence="13" key="1">
    <citation type="journal article" date="2015" name="Nature">
        <title>Complex archaea that bridge the gap between prokaryotes and eukaryotes.</title>
        <authorList>
            <person name="Spang A."/>
            <person name="Saw J.H."/>
            <person name="Jorgensen S.L."/>
            <person name="Zaremba-Niedzwiedzka K."/>
            <person name="Martijn J."/>
            <person name="Lind A.E."/>
            <person name="van Eijk R."/>
            <person name="Schleper C."/>
            <person name="Guy L."/>
            <person name="Ettema T.J."/>
        </authorList>
    </citation>
    <scope>NUCLEOTIDE SEQUENCE</scope>
</reference>
<evidence type="ECO:0000256" key="1">
    <source>
        <dbReference type="ARBA" id="ARBA00009922"/>
    </source>
</evidence>
<gene>
    <name evidence="13" type="ORF">LCGC14_1969790</name>
</gene>
<evidence type="ECO:0000256" key="10">
    <source>
        <dbReference type="ARBA" id="ARBA00048988"/>
    </source>
</evidence>
<dbReference type="Gene3D" id="1.10.486.10">
    <property type="entry name" value="PCRA, domain 4"/>
    <property type="match status" value="1"/>
</dbReference>
<accession>A0A0F9G0C6</accession>
<dbReference type="EC" id="5.6.2.4" evidence="9"/>
<dbReference type="AlphaFoldDB" id="A0A0F9G0C6"/>
<feature type="domain" description="UvrD-like helicase C-terminal" evidence="12">
    <location>
        <begin position="261"/>
        <end position="531"/>
    </location>
</feature>
<evidence type="ECO:0000256" key="6">
    <source>
        <dbReference type="ARBA" id="ARBA00023125"/>
    </source>
</evidence>
<keyword evidence="5" id="KW-0067">ATP-binding</keyword>
<dbReference type="PANTHER" id="PTHR11070">
    <property type="entry name" value="UVRD / RECB / PCRA DNA HELICASE FAMILY MEMBER"/>
    <property type="match status" value="1"/>
</dbReference>
<keyword evidence="7" id="KW-0413">Isomerase</keyword>
<evidence type="ECO:0000259" key="12">
    <source>
        <dbReference type="PROSITE" id="PS51217"/>
    </source>
</evidence>
<evidence type="ECO:0000313" key="13">
    <source>
        <dbReference type="EMBL" id="KKL83931.1"/>
    </source>
</evidence>
<keyword evidence="3" id="KW-0378">Hydrolase</keyword>
<dbReference type="InterPro" id="IPR013986">
    <property type="entry name" value="DExx_box_DNA_helicase_dom_sf"/>
</dbReference>
<evidence type="ECO:0000256" key="9">
    <source>
        <dbReference type="ARBA" id="ARBA00034808"/>
    </source>
</evidence>
<dbReference type="PROSITE" id="PS51198">
    <property type="entry name" value="UVRD_HELICASE_ATP_BIND"/>
    <property type="match status" value="1"/>
</dbReference>
<dbReference type="Gene3D" id="3.40.50.300">
    <property type="entry name" value="P-loop containing nucleotide triphosphate hydrolases"/>
    <property type="match status" value="2"/>
</dbReference>
<dbReference type="CDD" id="cd17932">
    <property type="entry name" value="DEXQc_UvrD"/>
    <property type="match status" value="1"/>
</dbReference>
<proteinExistence type="inferred from homology"/>
<dbReference type="GO" id="GO:0033202">
    <property type="term" value="C:DNA helicase complex"/>
    <property type="evidence" value="ECO:0007669"/>
    <property type="project" value="TreeGrafter"/>
</dbReference>
<comment type="catalytic activity">
    <reaction evidence="8">
        <text>Couples ATP hydrolysis with the unwinding of duplex DNA by translocating in the 3'-5' direction.</text>
        <dbReference type="EC" id="5.6.2.4"/>
    </reaction>
</comment>
<evidence type="ECO:0000256" key="3">
    <source>
        <dbReference type="ARBA" id="ARBA00022801"/>
    </source>
</evidence>
<dbReference type="GO" id="GO:0016787">
    <property type="term" value="F:hydrolase activity"/>
    <property type="evidence" value="ECO:0007669"/>
    <property type="project" value="UniProtKB-KW"/>
</dbReference>
<dbReference type="Pfam" id="PF00580">
    <property type="entry name" value="UvrD-helicase"/>
    <property type="match status" value="1"/>
</dbReference>
<feature type="domain" description="UvrD-like helicase ATP-binding" evidence="11">
    <location>
        <begin position="1"/>
        <end position="260"/>
    </location>
</feature>
<keyword evidence="2" id="KW-0547">Nucleotide-binding</keyword>
<dbReference type="GO" id="GO:0003677">
    <property type="term" value="F:DNA binding"/>
    <property type="evidence" value="ECO:0007669"/>
    <property type="project" value="UniProtKB-KW"/>
</dbReference>
<comment type="similarity">
    <text evidence="1">Belongs to the helicase family. UvrD subfamily.</text>
</comment>
<dbReference type="FunFam" id="1.10.10.160:FF:000001">
    <property type="entry name" value="ATP-dependent DNA helicase"/>
    <property type="match status" value="1"/>
</dbReference>
<dbReference type="GO" id="GO:0000725">
    <property type="term" value="P:recombinational repair"/>
    <property type="evidence" value="ECO:0007669"/>
    <property type="project" value="TreeGrafter"/>
</dbReference>
<name>A0A0F9G0C6_9ZZZZ</name>
<sequence length="542" mass="59292">MLVLAGAGSGKTRVITRRVAYMVSQGIAPWAILAITFTNKAAGEMTERVEALGVSRGATIATFHGLCARLLREFGDQAGLAGSYSIYDQADQLRCIKEAMVKLELNISHFPPGAILGRISRAKNALHGPSEVAAAAGDYFTKNVAKVYPVYQRILAANNALDFDDLLMRLALLMRDKPEVRQALAQRFQYVLIDEYQDTNHAQYYIAHGIALEHENICATGDPDQSIYAWRGADIKNIMEFEADYPDALVVRLEANYRSTAPILAAADSLIAHNRQRKHKRLQPTREGGTEVEVVRLQDEHLEAREVASVLAELNRQGTPYREMAVFYRVNALSRVLEEAFRSASIPYQIARGVEFYNRKEIKDVLAYLKLLVNPDDDLACRRIINVPARGIGAVTVNRLAAWAEGAGESLLAACGAGQQAGLGKAASAKLAAFAALMAELEAMSRAPVRPIVEAAIMRTGIEHALRRDEQQKQALRNVQELVSAAEEFDKQNPQADLGDYLQQVSLVSDLDAIDPAAGSVTFMTLHAAKGLEFSAVVMVGC</sequence>
<feature type="non-terminal residue" evidence="13">
    <location>
        <position position="542"/>
    </location>
</feature>
<dbReference type="GO" id="GO:0005829">
    <property type="term" value="C:cytosol"/>
    <property type="evidence" value="ECO:0007669"/>
    <property type="project" value="TreeGrafter"/>
</dbReference>
<evidence type="ECO:0000256" key="5">
    <source>
        <dbReference type="ARBA" id="ARBA00022840"/>
    </source>
</evidence>
<dbReference type="InterPro" id="IPR027417">
    <property type="entry name" value="P-loop_NTPase"/>
</dbReference>
<dbReference type="GO" id="GO:0043138">
    <property type="term" value="F:3'-5' DNA helicase activity"/>
    <property type="evidence" value="ECO:0007669"/>
    <property type="project" value="UniProtKB-EC"/>
</dbReference>
<evidence type="ECO:0000256" key="2">
    <source>
        <dbReference type="ARBA" id="ARBA00022741"/>
    </source>
</evidence>
<dbReference type="PROSITE" id="PS51217">
    <property type="entry name" value="UVRD_HELICASE_CTER"/>
    <property type="match status" value="1"/>
</dbReference>
<comment type="caution">
    <text evidence="13">The sequence shown here is derived from an EMBL/GenBank/DDBJ whole genome shotgun (WGS) entry which is preliminary data.</text>
</comment>
<dbReference type="FunFam" id="1.10.486.10:FF:000003">
    <property type="entry name" value="ATP-dependent DNA helicase"/>
    <property type="match status" value="1"/>
</dbReference>
<dbReference type="SUPFAM" id="SSF52540">
    <property type="entry name" value="P-loop containing nucleoside triphosphate hydrolases"/>
    <property type="match status" value="1"/>
</dbReference>
<evidence type="ECO:0000259" key="11">
    <source>
        <dbReference type="PROSITE" id="PS51198"/>
    </source>
</evidence>
<dbReference type="InterPro" id="IPR000212">
    <property type="entry name" value="DNA_helicase_UvrD/REP"/>
</dbReference>
<evidence type="ECO:0000256" key="8">
    <source>
        <dbReference type="ARBA" id="ARBA00034617"/>
    </source>
</evidence>
<comment type="catalytic activity">
    <reaction evidence="10">
        <text>ATP + H2O = ADP + phosphate + H(+)</text>
        <dbReference type="Rhea" id="RHEA:13065"/>
        <dbReference type="ChEBI" id="CHEBI:15377"/>
        <dbReference type="ChEBI" id="CHEBI:15378"/>
        <dbReference type="ChEBI" id="CHEBI:30616"/>
        <dbReference type="ChEBI" id="CHEBI:43474"/>
        <dbReference type="ChEBI" id="CHEBI:456216"/>
        <dbReference type="EC" id="5.6.2.4"/>
    </reaction>
</comment>
<dbReference type="Gene3D" id="1.10.10.160">
    <property type="match status" value="1"/>
</dbReference>
<dbReference type="InterPro" id="IPR014017">
    <property type="entry name" value="DNA_helicase_UvrD-like_C"/>
</dbReference>
<evidence type="ECO:0000256" key="7">
    <source>
        <dbReference type="ARBA" id="ARBA00023235"/>
    </source>
</evidence>
<keyword evidence="4" id="KW-0347">Helicase</keyword>
<evidence type="ECO:0000256" key="4">
    <source>
        <dbReference type="ARBA" id="ARBA00022806"/>
    </source>
</evidence>
<dbReference type="EMBL" id="LAZR01021842">
    <property type="protein sequence ID" value="KKL83931.1"/>
    <property type="molecule type" value="Genomic_DNA"/>
</dbReference>
<dbReference type="PANTHER" id="PTHR11070:SF2">
    <property type="entry name" value="ATP-DEPENDENT DNA HELICASE SRS2"/>
    <property type="match status" value="1"/>
</dbReference>
<organism evidence="13">
    <name type="scientific">marine sediment metagenome</name>
    <dbReference type="NCBI Taxonomy" id="412755"/>
    <lineage>
        <taxon>unclassified sequences</taxon>
        <taxon>metagenomes</taxon>
        <taxon>ecological metagenomes</taxon>
    </lineage>
</organism>